<feature type="transmembrane region" description="Helical" evidence="8">
    <location>
        <begin position="303"/>
        <end position="325"/>
    </location>
</feature>
<feature type="transmembrane region" description="Helical" evidence="8">
    <location>
        <begin position="30"/>
        <end position="54"/>
    </location>
</feature>
<dbReference type="PROSITE" id="PS00216">
    <property type="entry name" value="SUGAR_TRANSPORT_1"/>
    <property type="match status" value="1"/>
</dbReference>
<dbReference type="InterPro" id="IPR036259">
    <property type="entry name" value="MFS_trans_sf"/>
</dbReference>
<dbReference type="InterPro" id="IPR020846">
    <property type="entry name" value="MFS_dom"/>
</dbReference>
<dbReference type="InterPro" id="IPR044775">
    <property type="entry name" value="MFS_ERD6/Tret1-like"/>
</dbReference>
<dbReference type="PROSITE" id="PS50850">
    <property type="entry name" value="MFS"/>
    <property type="match status" value="1"/>
</dbReference>
<feature type="domain" description="Major facilitator superfamily (MFS) profile" evidence="9">
    <location>
        <begin position="36"/>
        <end position="456"/>
    </location>
</feature>
<dbReference type="InterPro" id="IPR003663">
    <property type="entry name" value="Sugar/inositol_transpt"/>
</dbReference>
<keyword evidence="6 8" id="KW-0472">Membrane</keyword>
<dbReference type="OrthoDB" id="6133115at2759"/>
<reference evidence="10" key="1">
    <citation type="submission" date="2020-02" db="EMBL/GenBank/DDBJ databases">
        <authorList>
            <person name="Scholz U."/>
            <person name="Mascher M."/>
            <person name="Fiebig A."/>
        </authorList>
    </citation>
    <scope>NUCLEOTIDE SEQUENCE</scope>
</reference>
<accession>A0A7I8KN33</accession>
<dbReference type="GO" id="GO:0016020">
    <property type="term" value="C:membrane"/>
    <property type="evidence" value="ECO:0007669"/>
    <property type="project" value="UniProtKB-SubCell"/>
</dbReference>
<comment type="subcellular location">
    <subcellularLocation>
        <location evidence="1">Membrane</location>
        <topology evidence="1">Multi-pass membrane protein</topology>
    </subcellularLocation>
</comment>
<dbReference type="Proteomes" id="UP000663760">
    <property type="component" value="Chromosome 6"/>
</dbReference>
<feature type="transmembrane region" description="Helical" evidence="8">
    <location>
        <begin position="101"/>
        <end position="120"/>
    </location>
</feature>
<dbReference type="FunFam" id="1.20.1250.20:FF:000043">
    <property type="entry name" value="sugar transporter ERD6-like 6"/>
    <property type="match status" value="1"/>
</dbReference>
<evidence type="ECO:0000256" key="6">
    <source>
        <dbReference type="ARBA" id="ARBA00023136"/>
    </source>
</evidence>
<dbReference type="GO" id="GO:0051119">
    <property type="term" value="F:sugar transmembrane transporter activity"/>
    <property type="evidence" value="ECO:0007669"/>
    <property type="project" value="InterPro"/>
</dbReference>
<protein>
    <recommendedName>
        <fullName evidence="9">Major facilitator superfamily (MFS) profile domain-containing protein</fullName>
    </recommendedName>
</protein>
<dbReference type="InterPro" id="IPR050549">
    <property type="entry name" value="MFS_Trehalose_Transporter"/>
</dbReference>
<dbReference type="Gene3D" id="1.20.1250.20">
    <property type="entry name" value="MFS general substrate transporter like domains"/>
    <property type="match status" value="1"/>
</dbReference>
<feature type="transmembrane region" description="Helical" evidence="8">
    <location>
        <begin position="132"/>
        <end position="152"/>
    </location>
</feature>
<organism evidence="10 11">
    <name type="scientific">Spirodela intermedia</name>
    <name type="common">Intermediate duckweed</name>
    <dbReference type="NCBI Taxonomy" id="51605"/>
    <lineage>
        <taxon>Eukaryota</taxon>
        <taxon>Viridiplantae</taxon>
        <taxon>Streptophyta</taxon>
        <taxon>Embryophyta</taxon>
        <taxon>Tracheophyta</taxon>
        <taxon>Spermatophyta</taxon>
        <taxon>Magnoliopsida</taxon>
        <taxon>Liliopsida</taxon>
        <taxon>Araceae</taxon>
        <taxon>Lemnoideae</taxon>
        <taxon>Spirodela</taxon>
    </lineage>
</organism>
<evidence type="ECO:0000259" key="9">
    <source>
        <dbReference type="PROSITE" id="PS50850"/>
    </source>
</evidence>
<dbReference type="InterPro" id="IPR005828">
    <property type="entry name" value="MFS_sugar_transport-like"/>
</dbReference>
<dbReference type="PRINTS" id="PR00171">
    <property type="entry name" value="SUGRTRNSPORT"/>
</dbReference>
<dbReference type="SUPFAM" id="SSF103473">
    <property type="entry name" value="MFS general substrate transporter"/>
    <property type="match status" value="1"/>
</dbReference>
<name>A0A7I8KN33_SPIIN</name>
<comment type="similarity">
    <text evidence="2 7">Belongs to the major facilitator superfamily. Sugar transporter (TC 2.A.1.1) family.</text>
</comment>
<evidence type="ECO:0000313" key="10">
    <source>
        <dbReference type="EMBL" id="CAA7398508.1"/>
    </source>
</evidence>
<proteinExistence type="inferred from homology"/>
<evidence type="ECO:0000256" key="1">
    <source>
        <dbReference type="ARBA" id="ARBA00004141"/>
    </source>
</evidence>
<feature type="transmembrane region" description="Helical" evidence="8">
    <location>
        <begin position="74"/>
        <end position="94"/>
    </location>
</feature>
<keyword evidence="4 8" id="KW-0812">Transmembrane</keyword>
<dbReference type="CDD" id="cd17358">
    <property type="entry name" value="MFS_GLUT6_8_Class3_like"/>
    <property type="match status" value="1"/>
</dbReference>
<dbReference type="EMBL" id="LR746269">
    <property type="protein sequence ID" value="CAA7398508.1"/>
    <property type="molecule type" value="Genomic_DNA"/>
</dbReference>
<dbReference type="NCBIfam" id="TIGR00879">
    <property type="entry name" value="SP"/>
    <property type="match status" value="1"/>
</dbReference>
<evidence type="ECO:0000256" key="2">
    <source>
        <dbReference type="ARBA" id="ARBA00010992"/>
    </source>
</evidence>
<dbReference type="PANTHER" id="PTHR48021:SF21">
    <property type="entry name" value="SUGAR TRANSPORTER ERD6-LIKE 8"/>
    <property type="match status" value="1"/>
</dbReference>
<feature type="transmembrane region" description="Helical" evidence="8">
    <location>
        <begin position="184"/>
        <end position="205"/>
    </location>
</feature>
<feature type="transmembrane region" description="Helical" evidence="8">
    <location>
        <begin position="332"/>
        <end position="354"/>
    </location>
</feature>
<feature type="transmembrane region" description="Helical" evidence="8">
    <location>
        <begin position="366"/>
        <end position="390"/>
    </location>
</feature>
<keyword evidence="5 8" id="KW-1133">Transmembrane helix</keyword>
<dbReference type="InterPro" id="IPR005829">
    <property type="entry name" value="Sugar_transporter_CS"/>
</dbReference>
<evidence type="ECO:0000256" key="5">
    <source>
        <dbReference type="ARBA" id="ARBA00022989"/>
    </source>
</evidence>
<sequence length="469" mass="50550">MAVDGDVEGSTSSLTAEPLLRPKSTGKRSVGMALFSTAVAVCGSFEFGACVGYSAPTQAAIREELGLSLSEFSLFGSILTIGAMIGAITSGRIADFIGRKGAMRLSAVICFVGWLSIYIAKGSWLLDFGRISTGYGIGILSYVVPVFIAEIAPTDLRGGLTTINQLMICTGVSVNYIVGTIVTWRTLVLIGVIPCIFLLLGLCVVPESPRWLAKVGHWKEFEAALQKLRGEDVDVSKEALEIKEYIAALELLPKTRFFELFQRRYLNPMIVGVGLMIFQQLGGINGIIFYASQTFVEAGFHSGSSGTIIIASIQIPITAVGAFLMDKSGRRSLLMVSATGTFVGMLLTAISFYVKEHGWYIDWSPYLSLIGIMVYIGSFSIGMGAVPWVIMSEIFPINVKGIGGSLVTLVNWLGTWLISYSFNFLMALNASGTLFLFSACCGLTILFIAIFVPETKGRTLEQIQSSMSS</sequence>
<evidence type="ECO:0000256" key="8">
    <source>
        <dbReference type="SAM" id="Phobius"/>
    </source>
</evidence>
<evidence type="ECO:0000313" key="11">
    <source>
        <dbReference type="Proteomes" id="UP000663760"/>
    </source>
</evidence>
<feature type="transmembrane region" description="Helical" evidence="8">
    <location>
        <begin position="434"/>
        <end position="452"/>
    </location>
</feature>
<dbReference type="AlphaFoldDB" id="A0A7I8KN33"/>
<keyword evidence="7" id="KW-0813">Transport</keyword>
<evidence type="ECO:0000256" key="7">
    <source>
        <dbReference type="RuleBase" id="RU003346"/>
    </source>
</evidence>
<evidence type="ECO:0000256" key="4">
    <source>
        <dbReference type="ARBA" id="ARBA00022692"/>
    </source>
</evidence>
<dbReference type="PANTHER" id="PTHR48021">
    <property type="match status" value="1"/>
</dbReference>
<gene>
    <name evidence="10" type="ORF">SI8410_06009173</name>
</gene>
<dbReference type="Pfam" id="PF00083">
    <property type="entry name" value="Sugar_tr"/>
    <property type="match status" value="1"/>
</dbReference>
<feature type="transmembrane region" description="Helical" evidence="8">
    <location>
        <begin position="265"/>
        <end position="291"/>
    </location>
</feature>
<feature type="transmembrane region" description="Helical" evidence="8">
    <location>
        <begin position="402"/>
        <end position="422"/>
    </location>
</feature>
<keyword evidence="11" id="KW-1185">Reference proteome</keyword>
<keyword evidence="3" id="KW-0762">Sugar transport</keyword>
<evidence type="ECO:0000256" key="3">
    <source>
        <dbReference type="ARBA" id="ARBA00022597"/>
    </source>
</evidence>